<evidence type="ECO:0000256" key="7">
    <source>
        <dbReference type="ARBA" id="ARBA00023144"/>
    </source>
</evidence>
<feature type="compositionally biased region" description="Pro residues" evidence="10">
    <location>
        <begin position="13"/>
        <end position="22"/>
    </location>
</feature>
<comment type="caution">
    <text evidence="12">The sequence shown here is derived from an EMBL/GenBank/DDBJ whole genome shotgun (WGS) entry which is preliminary data.</text>
</comment>
<evidence type="ECO:0000256" key="10">
    <source>
        <dbReference type="SAM" id="MobiDB-lite"/>
    </source>
</evidence>
<keyword evidence="8" id="KW-0119">Carbohydrate metabolism</keyword>
<keyword evidence="4" id="KW-0548">Nucleotidyltransferase</keyword>
<gene>
    <name evidence="12" type="ORF">GHK86_18205</name>
</gene>
<proteinExistence type="inferred from homology"/>
<comment type="similarity">
    <text evidence="2">Belongs to the galactose-1-phosphate uridylyltransferase type 1 family.</text>
</comment>
<dbReference type="EMBL" id="WJHE01001124">
    <property type="protein sequence ID" value="MST34648.1"/>
    <property type="molecule type" value="Genomic_DNA"/>
</dbReference>
<sequence length="360" mass="39180">MVQVGPHGRPGYRRPPPVPGPAPGGAGGCGTLPPGTALPFGCADAAPRARPRAGNRWFRPAPLMSQLRLDPLTGRWVVIAAERLERPSAFQTRRLPVEDDPNRPCPFCPGGDEAEAPSLEVYGPDGTWQVRIVPNRYPAFSGADPMVVSHLGPVFTQAPAGGIHEVFVITPEHEATWADLSDEQASLVMYALRDRMAEHSSIPGLRYSQAVVNRGREAGASIEHPHGQLMSMPFVPGETANEMAGFARFQGNCLLCAVADAEEDVRHRLVAADDQVVVVSPFWSGSPYEMLIIPRHHGPHLYEATDEDLSAMGRAVRVALRALRGRLGDVAYNLMFHSAPYRVTGVHHWHIHVVPQVTTR</sequence>
<evidence type="ECO:0000256" key="4">
    <source>
        <dbReference type="ARBA" id="ARBA00022695"/>
    </source>
</evidence>
<evidence type="ECO:0000259" key="11">
    <source>
        <dbReference type="PROSITE" id="PS51084"/>
    </source>
</evidence>
<dbReference type="Pfam" id="PF02744">
    <property type="entry name" value="GalP_UDP_tr_C"/>
    <property type="match status" value="1"/>
</dbReference>
<dbReference type="PANTHER" id="PTHR42763">
    <property type="entry name" value="ADP-GLUCOSE PHOSPHORYLASE"/>
    <property type="match status" value="1"/>
</dbReference>
<dbReference type="InterPro" id="IPR011146">
    <property type="entry name" value="HIT-like"/>
</dbReference>
<keyword evidence="3" id="KW-0808">Transferase</keyword>
<keyword evidence="6" id="KW-0862">Zinc</keyword>
<dbReference type="PROSITE" id="PS51084">
    <property type="entry name" value="HIT_2"/>
    <property type="match status" value="1"/>
</dbReference>
<dbReference type="SUPFAM" id="SSF54197">
    <property type="entry name" value="HIT-like"/>
    <property type="match status" value="2"/>
</dbReference>
<comment type="cofactor">
    <cofactor evidence="1">
        <name>Zn(2+)</name>
        <dbReference type="ChEBI" id="CHEBI:29105"/>
    </cofactor>
</comment>
<evidence type="ECO:0000256" key="5">
    <source>
        <dbReference type="ARBA" id="ARBA00022723"/>
    </source>
</evidence>
<evidence type="ECO:0000313" key="13">
    <source>
        <dbReference type="Proteomes" id="UP000437736"/>
    </source>
</evidence>
<dbReference type="InterPro" id="IPR053177">
    <property type="entry name" value="ADP-glucose_phosphorylase"/>
</dbReference>
<keyword evidence="5" id="KW-0479">Metal-binding</keyword>
<evidence type="ECO:0000313" key="12">
    <source>
        <dbReference type="EMBL" id="MST34648.1"/>
    </source>
</evidence>
<dbReference type="InterPro" id="IPR005849">
    <property type="entry name" value="GalP_Utransf_N"/>
</dbReference>
<feature type="non-terminal residue" evidence="12">
    <location>
        <position position="360"/>
    </location>
</feature>
<evidence type="ECO:0000256" key="3">
    <source>
        <dbReference type="ARBA" id="ARBA00022679"/>
    </source>
</evidence>
<dbReference type="Pfam" id="PF01087">
    <property type="entry name" value="GalP_UDP_transf"/>
    <property type="match status" value="1"/>
</dbReference>
<dbReference type="Gene3D" id="3.30.428.10">
    <property type="entry name" value="HIT-like"/>
    <property type="match status" value="2"/>
</dbReference>
<dbReference type="PIRSF" id="PIRSF000808">
    <property type="entry name" value="GalT"/>
    <property type="match status" value="1"/>
</dbReference>
<organism evidence="12 13">
    <name type="scientific">Acidiferrimicrobium australe</name>
    <dbReference type="NCBI Taxonomy" id="2664430"/>
    <lineage>
        <taxon>Bacteria</taxon>
        <taxon>Bacillati</taxon>
        <taxon>Actinomycetota</taxon>
        <taxon>Acidimicrobiia</taxon>
        <taxon>Acidimicrobiales</taxon>
        <taxon>Acidimicrobiaceae</taxon>
        <taxon>Acidiferrimicrobium</taxon>
    </lineage>
</organism>
<evidence type="ECO:0000256" key="8">
    <source>
        <dbReference type="ARBA" id="ARBA00023277"/>
    </source>
</evidence>
<dbReference type="InterPro" id="IPR005850">
    <property type="entry name" value="GalP_Utransf_C"/>
</dbReference>
<protein>
    <submittedName>
        <fullName evidence="12">HIT domain-containing protein</fullName>
    </submittedName>
</protein>
<dbReference type="InterPro" id="IPR001937">
    <property type="entry name" value="GalP_UDPtransf1"/>
</dbReference>
<keyword evidence="13" id="KW-1185">Reference proteome</keyword>
<accession>A0ABW9QZ56</accession>
<keyword evidence="7" id="KW-0299">Galactose metabolism</keyword>
<feature type="region of interest" description="Disordered" evidence="10">
    <location>
        <begin position="1"/>
        <end position="31"/>
    </location>
</feature>
<reference evidence="12 13" key="1">
    <citation type="submission" date="2019-11" db="EMBL/GenBank/DDBJ databases">
        <title>Acidiferrimicrobium australis gen. nov., sp. nov., an acidophilic and obligately heterotrophic, member of the Actinobacteria that catalyses dissimilatory oxido- reduction of iron isolated from metal-rich acidic water in Chile.</title>
        <authorList>
            <person name="Gonzalez D."/>
            <person name="Huber K."/>
            <person name="Hedrich S."/>
            <person name="Rojas-Villalobos C."/>
            <person name="Quatrini R."/>
            <person name="Dinamarca M.A."/>
            <person name="Schwarz A."/>
            <person name="Canales C."/>
            <person name="Nancucheo I."/>
        </authorList>
    </citation>
    <scope>NUCLEOTIDE SEQUENCE [LARGE SCALE GENOMIC DNA]</scope>
    <source>
        <strain evidence="12 13">USS-CCA1</strain>
    </source>
</reference>
<feature type="domain" description="HIT" evidence="11">
    <location>
        <begin position="254"/>
        <end position="360"/>
    </location>
</feature>
<evidence type="ECO:0000256" key="9">
    <source>
        <dbReference type="PROSITE-ProRule" id="PRU00464"/>
    </source>
</evidence>
<feature type="short sequence motif" description="Histidine triad motif" evidence="9">
    <location>
        <begin position="348"/>
        <end position="352"/>
    </location>
</feature>
<evidence type="ECO:0000256" key="2">
    <source>
        <dbReference type="ARBA" id="ARBA00010951"/>
    </source>
</evidence>
<dbReference type="InterPro" id="IPR036265">
    <property type="entry name" value="HIT-like_sf"/>
</dbReference>
<evidence type="ECO:0000256" key="1">
    <source>
        <dbReference type="ARBA" id="ARBA00001947"/>
    </source>
</evidence>
<name>A0ABW9QZ56_9ACTN</name>
<dbReference type="PANTHER" id="PTHR42763:SF2">
    <property type="entry name" value="ADP-GLUCOSE PHOSPHORYLASE"/>
    <property type="match status" value="1"/>
</dbReference>
<evidence type="ECO:0000256" key="6">
    <source>
        <dbReference type="ARBA" id="ARBA00022833"/>
    </source>
</evidence>
<dbReference type="Proteomes" id="UP000437736">
    <property type="component" value="Unassembled WGS sequence"/>
</dbReference>